<keyword evidence="1" id="KW-0479">Metal-binding</keyword>
<evidence type="ECO:0000313" key="5">
    <source>
        <dbReference type="EMBL" id="KAF9311874.1"/>
    </source>
</evidence>
<evidence type="ECO:0000256" key="1">
    <source>
        <dbReference type="ARBA" id="ARBA00022723"/>
    </source>
</evidence>
<dbReference type="PANTHER" id="PTHR42683">
    <property type="entry name" value="ALDEHYDE REDUCTASE"/>
    <property type="match status" value="1"/>
</dbReference>
<keyword evidence="6" id="KW-1185">Reference proteome</keyword>
<dbReference type="AlphaFoldDB" id="A0A9P5VG52"/>
<protein>
    <recommendedName>
        <fullName evidence="4">Alcohol dehydrogenase-like N-terminal domain-containing protein</fullName>
    </recommendedName>
</protein>
<feature type="domain" description="Alcohol dehydrogenase-like N-terminal" evidence="4">
    <location>
        <begin position="2"/>
        <end position="101"/>
    </location>
</feature>
<comment type="caution">
    <text evidence="5">The sequence shown here is derived from an EMBL/GenBank/DDBJ whole genome shotgun (WGS) entry which is preliminary data.</text>
</comment>
<organism evidence="5 6">
    <name type="scientific">Podila minutissima</name>
    <dbReference type="NCBI Taxonomy" id="64525"/>
    <lineage>
        <taxon>Eukaryota</taxon>
        <taxon>Fungi</taxon>
        <taxon>Fungi incertae sedis</taxon>
        <taxon>Mucoromycota</taxon>
        <taxon>Mortierellomycotina</taxon>
        <taxon>Mortierellomycetes</taxon>
        <taxon>Mortierellales</taxon>
        <taxon>Mortierellaceae</taxon>
        <taxon>Podila</taxon>
    </lineage>
</organism>
<dbReference type="PROSITE" id="PS00059">
    <property type="entry name" value="ADH_ZINC"/>
    <property type="match status" value="1"/>
</dbReference>
<dbReference type="Gene3D" id="3.40.50.720">
    <property type="entry name" value="NAD(P)-binding Rossmann-like Domain"/>
    <property type="match status" value="1"/>
</dbReference>
<evidence type="ECO:0000313" key="6">
    <source>
        <dbReference type="Proteomes" id="UP000696485"/>
    </source>
</evidence>
<dbReference type="EMBL" id="JAAAUY010002477">
    <property type="protein sequence ID" value="KAF9311874.1"/>
    <property type="molecule type" value="Genomic_DNA"/>
</dbReference>
<keyword evidence="3" id="KW-0560">Oxidoreductase</keyword>
<proteinExistence type="predicted"/>
<dbReference type="Gene3D" id="3.90.180.10">
    <property type="entry name" value="Medium-chain alcohol dehydrogenases, catalytic domain"/>
    <property type="match status" value="1"/>
</dbReference>
<evidence type="ECO:0000259" key="4">
    <source>
        <dbReference type="Pfam" id="PF08240"/>
    </source>
</evidence>
<sequence>SVAIICCSVCYTDTMFAASSDDCVLGHEVIGRVESKGEDVTNVEIGDVVGFGYIRSTCLNCKYCLSGQENMCQQITTFSNGVGGFASGSVWDSRFVYKIPKSIKPQHAGPLTCAGASVFGALYGYNISPTATVGIVGIGGLGHLAIKFAKAWGCK</sequence>
<dbReference type="GO" id="GO:0008270">
    <property type="term" value="F:zinc ion binding"/>
    <property type="evidence" value="ECO:0007669"/>
    <property type="project" value="InterPro"/>
</dbReference>
<dbReference type="InterPro" id="IPR013154">
    <property type="entry name" value="ADH-like_N"/>
</dbReference>
<accession>A0A9P5VG52</accession>
<evidence type="ECO:0000256" key="3">
    <source>
        <dbReference type="ARBA" id="ARBA00023002"/>
    </source>
</evidence>
<feature type="non-terminal residue" evidence="5">
    <location>
        <position position="1"/>
    </location>
</feature>
<evidence type="ECO:0000256" key="2">
    <source>
        <dbReference type="ARBA" id="ARBA00022833"/>
    </source>
</evidence>
<dbReference type="SUPFAM" id="SSF50129">
    <property type="entry name" value="GroES-like"/>
    <property type="match status" value="1"/>
</dbReference>
<reference evidence="5" key="1">
    <citation type="journal article" date="2020" name="Fungal Divers.">
        <title>Resolving the Mortierellaceae phylogeny through synthesis of multi-gene phylogenetics and phylogenomics.</title>
        <authorList>
            <person name="Vandepol N."/>
            <person name="Liber J."/>
            <person name="Desiro A."/>
            <person name="Na H."/>
            <person name="Kennedy M."/>
            <person name="Barry K."/>
            <person name="Grigoriev I.V."/>
            <person name="Miller A.N."/>
            <person name="O'Donnell K."/>
            <person name="Stajich J.E."/>
            <person name="Bonito G."/>
        </authorList>
    </citation>
    <scope>NUCLEOTIDE SEQUENCE</scope>
    <source>
        <strain evidence="5">NVP1</strain>
    </source>
</reference>
<dbReference type="GO" id="GO:0016616">
    <property type="term" value="F:oxidoreductase activity, acting on the CH-OH group of donors, NAD or NADP as acceptor"/>
    <property type="evidence" value="ECO:0007669"/>
    <property type="project" value="InterPro"/>
</dbReference>
<dbReference type="Proteomes" id="UP000696485">
    <property type="component" value="Unassembled WGS sequence"/>
</dbReference>
<dbReference type="Pfam" id="PF08240">
    <property type="entry name" value="ADH_N"/>
    <property type="match status" value="1"/>
</dbReference>
<dbReference type="InterPro" id="IPR036291">
    <property type="entry name" value="NAD(P)-bd_dom_sf"/>
</dbReference>
<dbReference type="SUPFAM" id="SSF51735">
    <property type="entry name" value="NAD(P)-binding Rossmann-fold domains"/>
    <property type="match status" value="1"/>
</dbReference>
<dbReference type="InterPro" id="IPR047109">
    <property type="entry name" value="CAD-like"/>
</dbReference>
<keyword evidence="2" id="KW-0862">Zinc</keyword>
<dbReference type="InterPro" id="IPR002328">
    <property type="entry name" value="ADH_Zn_CS"/>
</dbReference>
<name>A0A9P5VG52_9FUNG</name>
<dbReference type="InterPro" id="IPR011032">
    <property type="entry name" value="GroES-like_sf"/>
</dbReference>
<gene>
    <name evidence="5" type="ORF">BG006_004469</name>
</gene>
<feature type="non-terminal residue" evidence="5">
    <location>
        <position position="155"/>
    </location>
</feature>